<organism evidence="3 4">
    <name type="scientific">Cercospora berteroae</name>
    <dbReference type="NCBI Taxonomy" id="357750"/>
    <lineage>
        <taxon>Eukaryota</taxon>
        <taxon>Fungi</taxon>
        <taxon>Dikarya</taxon>
        <taxon>Ascomycota</taxon>
        <taxon>Pezizomycotina</taxon>
        <taxon>Dothideomycetes</taxon>
        <taxon>Dothideomycetidae</taxon>
        <taxon>Mycosphaerellales</taxon>
        <taxon>Mycosphaerellaceae</taxon>
        <taxon>Cercospora</taxon>
    </lineage>
</organism>
<dbReference type="OrthoDB" id="6359816at2759"/>
<dbReference type="PANTHER" id="PTHR47843:SF5">
    <property type="entry name" value="BTB_POZ DOMAIN PROTEIN"/>
    <property type="match status" value="1"/>
</dbReference>
<sequence>MSITTSYKNIYKNKDYSDVTIKFSGREIPCHKLIICTQSKYFEKLCGKGSHFAESDQKIVELKEDDPDAVVGIIRQLYFGSYLFHSSRTDKNWKFHAEVVKAAHKYLIPKAADLAAVARMKILDDLTAASEVYDAILEIRAHYADDDALTQKATELQNKHVRTLLLEPRFVESLTSEEVREHFDRLRKMFGNTFEHSGKALQKRRSTASTTPNPSRTAHSTHRKSPNIALTPGPPLTIMSLFGNLFDSPAAAKVEHPAAKIEQPGAKVEQPEVKATEDRIFWGKLFKQEEYSDVTIKLSDRHITCHKAIICNRSEYFQRLCGRDSRFAESNQKVIELRDDNSDAVEAMLVHLYFGPYVPASDTAKGNDWRFHVEVSRVADKYLVHDLKSMAMTKCLELLAAVVESSQICDVILEVKSKFNDVDKLVDKAMAMQQQHINALLLGPRFVESLSETEIREQFDRMRGLIGGMIKEQDKLRGIVGGQKEKQGNLCSSCGRIYDTAGCKNRHCSGSTKVSKYWVPK</sequence>
<dbReference type="Pfam" id="PF00651">
    <property type="entry name" value="BTB"/>
    <property type="match status" value="2"/>
</dbReference>
<evidence type="ECO:0000313" key="3">
    <source>
        <dbReference type="EMBL" id="PPJ55645.1"/>
    </source>
</evidence>
<dbReference type="CDD" id="cd18186">
    <property type="entry name" value="BTB_POZ_ZBTB_KLHL-like"/>
    <property type="match status" value="1"/>
</dbReference>
<dbReference type="STRING" id="357750.A0A2S6C7E3"/>
<dbReference type="InterPro" id="IPR011333">
    <property type="entry name" value="SKP1/BTB/POZ_sf"/>
</dbReference>
<proteinExistence type="predicted"/>
<feature type="domain" description="BTB" evidence="2">
    <location>
        <begin position="17"/>
        <end position="86"/>
    </location>
</feature>
<dbReference type="EMBL" id="PNEN01000535">
    <property type="protein sequence ID" value="PPJ55645.1"/>
    <property type="molecule type" value="Genomic_DNA"/>
</dbReference>
<accession>A0A2S6C7E3</accession>
<dbReference type="Proteomes" id="UP000237631">
    <property type="component" value="Unassembled WGS sequence"/>
</dbReference>
<evidence type="ECO:0000313" key="4">
    <source>
        <dbReference type="Proteomes" id="UP000237631"/>
    </source>
</evidence>
<dbReference type="SMART" id="SM00225">
    <property type="entry name" value="BTB"/>
    <property type="match status" value="2"/>
</dbReference>
<dbReference type="Gene3D" id="3.30.710.10">
    <property type="entry name" value="Potassium Channel Kv1.1, Chain A"/>
    <property type="match status" value="2"/>
</dbReference>
<reference evidence="4" key="1">
    <citation type="journal article" date="2017" name="bioRxiv">
        <title>Conservation of a gene cluster reveals novel cercosporin biosynthetic mechanisms and extends production to the genus Colletotrichum.</title>
        <authorList>
            <person name="de Jonge R."/>
            <person name="Ebert M.K."/>
            <person name="Huitt-Roehl C.R."/>
            <person name="Pal P."/>
            <person name="Suttle J.C."/>
            <person name="Spanner R.E."/>
            <person name="Neubauer J.D."/>
            <person name="Jurick W.M.II."/>
            <person name="Stott K.A."/>
            <person name="Secor G.A."/>
            <person name="Thomma B.P.H.J."/>
            <person name="Van de Peer Y."/>
            <person name="Townsend C.A."/>
            <person name="Bolton M.D."/>
        </authorList>
    </citation>
    <scope>NUCLEOTIDE SEQUENCE [LARGE SCALE GENOMIC DNA]</scope>
    <source>
        <strain evidence="4">CBS538.71</strain>
    </source>
</reference>
<dbReference type="SUPFAM" id="SSF54695">
    <property type="entry name" value="POZ domain"/>
    <property type="match status" value="2"/>
</dbReference>
<feature type="region of interest" description="Disordered" evidence="1">
    <location>
        <begin position="197"/>
        <end position="230"/>
    </location>
</feature>
<feature type="compositionally biased region" description="Polar residues" evidence="1">
    <location>
        <begin position="207"/>
        <end position="218"/>
    </location>
</feature>
<comment type="caution">
    <text evidence="3">The sequence shown here is derived from an EMBL/GenBank/DDBJ whole genome shotgun (WGS) entry which is preliminary data.</text>
</comment>
<name>A0A2S6C7E3_9PEZI</name>
<dbReference type="InterPro" id="IPR000210">
    <property type="entry name" value="BTB/POZ_dom"/>
</dbReference>
<feature type="domain" description="BTB" evidence="2">
    <location>
        <begin position="292"/>
        <end position="361"/>
    </location>
</feature>
<dbReference type="PROSITE" id="PS50097">
    <property type="entry name" value="BTB"/>
    <property type="match status" value="2"/>
</dbReference>
<gene>
    <name evidence="3" type="ORF">CBER1_09527</name>
</gene>
<evidence type="ECO:0000256" key="1">
    <source>
        <dbReference type="SAM" id="MobiDB-lite"/>
    </source>
</evidence>
<dbReference type="AlphaFoldDB" id="A0A2S6C7E3"/>
<dbReference type="PANTHER" id="PTHR47843">
    <property type="entry name" value="BTB DOMAIN-CONTAINING PROTEIN-RELATED"/>
    <property type="match status" value="1"/>
</dbReference>
<evidence type="ECO:0000259" key="2">
    <source>
        <dbReference type="PROSITE" id="PS50097"/>
    </source>
</evidence>
<keyword evidence="4" id="KW-1185">Reference proteome</keyword>
<protein>
    <recommendedName>
        <fullName evidence="2">BTB domain-containing protein</fullName>
    </recommendedName>
</protein>